<evidence type="ECO:0000313" key="2">
    <source>
        <dbReference type="Proteomes" id="UP000327157"/>
    </source>
</evidence>
<reference evidence="1 2" key="1">
    <citation type="submission" date="2019-09" db="EMBL/GenBank/DDBJ databases">
        <authorList>
            <person name="Ou C."/>
        </authorList>
    </citation>
    <scope>NUCLEOTIDE SEQUENCE [LARGE SCALE GENOMIC DNA]</scope>
    <source>
        <strain evidence="1">S2</strain>
        <tissue evidence="1">Leaf</tissue>
    </source>
</reference>
<keyword evidence="2" id="KW-1185">Reference proteome</keyword>
<organism evidence="1 2">
    <name type="scientific">Pyrus ussuriensis x Pyrus communis</name>
    <dbReference type="NCBI Taxonomy" id="2448454"/>
    <lineage>
        <taxon>Eukaryota</taxon>
        <taxon>Viridiplantae</taxon>
        <taxon>Streptophyta</taxon>
        <taxon>Embryophyta</taxon>
        <taxon>Tracheophyta</taxon>
        <taxon>Spermatophyta</taxon>
        <taxon>Magnoliopsida</taxon>
        <taxon>eudicotyledons</taxon>
        <taxon>Gunneridae</taxon>
        <taxon>Pentapetalae</taxon>
        <taxon>rosids</taxon>
        <taxon>fabids</taxon>
        <taxon>Rosales</taxon>
        <taxon>Rosaceae</taxon>
        <taxon>Amygdaloideae</taxon>
        <taxon>Maleae</taxon>
        <taxon>Pyrus</taxon>
    </lineage>
</organism>
<keyword evidence="1" id="KW-0675">Receptor</keyword>
<dbReference type="EMBL" id="SMOL01000231">
    <property type="protein sequence ID" value="KAB2622280.1"/>
    <property type="molecule type" value="Genomic_DNA"/>
</dbReference>
<name>A0A5N5HA28_9ROSA</name>
<dbReference type="AlphaFoldDB" id="A0A5N5HA28"/>
<reference evidence="1 2" key="3">
    <citation type="submission" date="2019-11" db="EMBL/GenBank/DDBJ databases">
        <title>A de novo genome assembly of a pear dwarfing rootstock.</title>
        <authorList>
            <person name="Wang F."/>
            <person name="Wang J."/>
            <person name="Li S."/>
            <person name="Zhang Y."/>
            <person name="Fang M."/>
            <person name="Ma L."/>
            <person name="Zhao Y."/>
            <person name="Jiang S."/>
        </authorList>
    </citation>
    <scope>NUCLEOTIDE SEQUENCE [LARGE SCALE GENOMIC DNA]</scope>
    <source>
        <strain evidence="1">S2</strain>
        <tissue evidence="1">Leaf</tissue>
    </source>
</reference>
<gene>
    <name evidence="1" type="ORF">D8674_024462</name>
</gene>
<sequence length="79" mass="9090">MTMGLTEAQEREACVDSFLPSPSQTTKYLWEFSRSVENNMIWVSKSDKILLDLWKPVVRIMKTISIDKAFATMTSCYSC</sequence>
<evidence type="ECO:0000313" key="1">
    <source>
        <dbReference type="EMBL" id="KAB2622280.1"/>
    </source>
</evidence>
<proteinExistence type="predicted"/>
<reference evidence="2" key="2">
    <citation type="submission" date="2019-10" db="EMBL/GenBank/DDBJ databases">
        <title>A de novo genome assembly of a pear dwarfing rootstock.</title>
        <authorList>
            <person name="Wang F."/>
            <person name="Wang J."/>
            <person name="Li S."/>
            <person name="Zhang Y."/>
            <person name="Fang M."/>
            <person name="Ma L."/>
            <person name="Zhao Y."/>
            <person name="Jiang S."/>
        </authorList>
    </citation>
    <scope>NUCLEOTIDE SEQUENCE [LARGE SCALE GENOMIC DNA]</scope>
</reference>
<dbReference type="Proteomes" id="UP000327157">
    <property type="component" value="Chromosome 4"/>
</dbReference>
<protein>
    <submittedName>
        <fullName evidence="1">Receptor-like protein 2</fullName>
    </submittedName>
</protein>
<comment type="caution">
    <text evidence="1">The sequence shown here is derived from an EMBL/GenBank/DDBJ whole genome shotgun (WGS) entry which is preliminary data.</text>
</comment>
<accession>A0A5N5HA28</accession>